<dbReference type="GO" id="GO:0004341">
    <property type="term" value="F:gluconolactonase activity"/>
    <property type="evidence" value="ECO:0007669"/>
    <property type="project" value="UniProtKB-EC"/>
</dbReference>
<feature type="binding site" evidence="15">
    <location>
        <position position="180"/>
    </location>
    <ligand>
        <name>a divalent metal cation</name>
        <dbReference type="ChEBI" id="CHEBI:60240"/>
    </ligand>
</feature>
<evidence type="ECO:0000256" key="6">
    <source>
        <dbReference type="ARBA" id="ARBA00008853"/>
    </source>
</evidence>
<keyword evidence="9" id="KW-0963">Cytoplasm</keyword>
<sequence length="328" mass="35922">MDYQTILHLFLTISFVIGRSSQQISIEPIAGPYTLSEGPYWDKENNVLYFVDIPKQNIYCFNPETKHITHTHLSLGPVGVAVPKAGKPNTFIAGSGTKLVQVLWDPKSDNLNPTVKVLATVDVDRNGTRFNDGKVDPAGRFWAGTMGEKNGVITNGQGTLYRFDNNGTPTKILSPVSISNGLTWNHNNDTFYYIDSPTREIVSYNYNNITGDISNKCTVFSLEENNIPGAPDGMTIDKADNLWIAIYNGGRVIQVEPKSGKLLRTVNLPAAEITSVAFGGSNFDVLYVTSASQSLTEEQLKEQPYAGYVFAVHGLGVSGEEMLASKMN</sequence>
<feature type="binding site" evidence="15">
    <location>
        <position position="129"/>
    </location>
    <ligand>
        <name>substrate</name>
    </ligand>
</feature>
<dbReference type="PRINTS" id="PR01790">
    <property type="entry name" value="SMP30FAMILY"/>
</dbReference>
<keyword evidence="12" id="KW-0106">Calcium</keyword>
<comment type="caution">
    <text evidence="18">The sequence shown here is derived from an EMBL/GenBank/DDBJ whole genome shotgun (WGS) entry which is preliminary data.</text>
</comment>
<organism evidence="18 19">
    <name type="scientific">Microctonus aethiopoides</name>
    <dbReference type="NCBI Taxonomy" id="144406"/>
    <lineage>
        <taxon>Eukaryota</taxon>
        <taxon>Metazoa</taxon>
        <taxon>Ecdysozoa</taxon>
        <taxon>Arthropoda</taxon>
        <taxon>Hexapoda</taxon>
        <taxon>Insecta</taxon>
        <taxon>Pterygota</taxon>
        <taxon>Neoptera</taxon>
        <taxon>Endopterygota</taxon>
        <taxon>Hymenoptera</taxon>
        <taxon>Apocrita</taxon>
        <taxon>Ichneumonoidea</taxon>
        <taxon>Braconidae</taxon>
        <taxon>Euphorinae</taxon>
        <taxon>Microctonus</taxon>
    </lineage>
</organism>
<dbReference type="Pfam" id="PF08450">
    <property type="entry name" value="SGL"/>
    <property type="match status" value="1"/>
</dbReference>
<dbReference type="PRINTS" id="PR01791">
    <property type="entry name" value="REGUCALCIN"/>
</dbReference>
<keyword evidence="16" id="KW-0732">Signal</keyword>
<evidence type="ECO:0000256" key="3">
    <source>
        <dbReference type="ARBA" id="ARBA00001936"/>
    </source>
</evidence>
<dbReference type="AlphaFoldDB" id="A0AA39FUR4"/>
<comment type="subcellular location">
    <subcellularLocation>
        <location evidence="5">Cytoplasm</location>
    </subcellularLocation>
</comment>
<keyword evidence="19" id="KW-1185">Reference proteome</keyword>
<dbReference type="InterPro" id="IPR011042">
    <property type="entry name" value="6-blade_b-propeller_TolB-like"/>
</dbReference>
<evidence type="ECO:0000256" key="2">
    <source>
        <dbReference type="ARBA" id="ARBA00001913"/>
    </source>
</evidence>
<proteinExistence type="inferred from homology"/>
<evidence type="ECO:0000256" key="11">
    <source>
        <dbReference type="ARBA" id="ARBA00022801"/>
    </source>
</evidence>
<dbReference type="GO" id="GO:0005509">
    <property type="term" value="F:calcium ion binding"/>
    <property type="evidence" value="ECO:0007669"/>
    <property type="project" value="InterPro"/>
</dbReference>
<comment type="cofactor">
    <cofactor evidence="15">
        <name>Zn(2+)</name>
        <dbReference type="ChEBI" id="CHEBI:29105"/>
    </cofactor>
    <text evidence="15">Binds 1 divalent metal cation per subunit.</text>
</comment>
<evidence type="ECO:0000313" key="19">
    <source>
        <dbReference type="Proteomes" id="UP001168990"/>
    </source>
</evidence>
<feature type="chain" id="PRO_5041367754" description="Regucalcin" evidence="16">
    <location>
        <begin position="19"/>
        <end position="328"/>
    </location>
</feature>
<feature type="domain" description="SMP-30/Gluconolactonase/LRE-like region" evidence="17">
    <location>
        <begin position="35"/>
        <end position="292"/>
    </location>
</feature>
<feature type="binding site" evidence="15">
    <location>
        <position position="232"/>
    </location>
    <ligand>
        <name>a divalent metal cation</name>
        <dbReference type="ChEBI" id="CHEBI:60240"/>
    </ligand>
</feature>
<evidence type="ECO:0000256" key="9">
    <source>
        <dbReference type="ARBA" id="ARBA00022490"/>
    </source>
</evidence>
<dbReference type="GO" id="GO:0019853">
    <property type="term" value="P:L-ascorbic acid biosynthetic process"/>
    <property type="evidence" value="ECO:0007669"/>
    <property type="project" value="TreeGrafter"/>
</dbReference>
<comment type="catalytic activity">
    <reaction evidence="1">
        <text>D-glucono-1,5-lactone + H2O = D-gluconate + H(+)</text>
        <dbReference type="Rhea" id="RHEA:10440"/>
        <dbReference type="ChEBI" id="CHEBI:15377"/>
        <dbReference type="ChEBI" id="CHEBI:15378"/>
        <dbReference type="ChEBI" id="CHEBI:16217"/>
        <dbReference type="ChEBI" id="CHEBI:18391"/>
        <dbReference type="EC" id="3.1.1.17"/>
    </reaction>
</comment>
<evidence type="ECO:0000256" key="4">
    <source>
        <dbReference type="ARBA" id="ARBA00001946"/>
    </source>
</evidence>
<comment type="cofactor">
    <cofactor evidence="2">
        <name>Ca(2+)</name>
        <dbReference type="ChEBI" id="CHEBI:29108"/>
    </cofactor>
</comment>
<comment type="similarity">
    <text evidence="6">Belongs to the SMP-30/CGR1 family.</text>
</comment>
<evidence type="ECO:0000256" key="12">
    <source>
        <dbReference type="ARBA" id="ARBA00022837"/>
    </source>
</evidence>
<dbReference type="InterPro" id="IPR013658">
    <property type="entry name" value="SGL"/>
</dbReference>
<dbReference type="EC" id="3.1.1.17" evidence="7"/>
<evidence type="ECO:0000256" key="16">
    <source>
        <dbReference type="SAM" id="SignalP"/>
    </source>
</evidence>
<dbReference type="GO" id="GO:0030234">
    <property type="term" value="F:enzyme regulator activity"/>
    <property type="evidence" value="ECO:0007669"/>
    <property type="project" value="InterPro"/>
</dbReference>
<reference evidence="18" key="2">
    <citation type="submission" date="2023-03" db="EMBL/GenBank/DDBJ databases">
        <authorList>
            <person name="Inwood S.N."/>
            <person name="Skelly J.G."/>
            <person name="Guhlin J."/>
            <person name="Harrop T.W.R."/>
            <person name="Goldson S.G."/>
            <person name="Dearden P.K."/>
        </authorList>
    </citation>
    <scope>NUCLEOTIDE SEQUENCE</scope>
    <source>
        <strain evidence="18">Irish</strain>
        <tissue evidence="18">Whole body</tissue>
    </source>
</reference>
<name>A0AA39FUR4_9HYME</name>
<evidence type="ECO:0000256" key="10">
    <source>
        <dbReference type="ARBA" id="ARBA00022723"/>
    </source>
</evidence>
<evidence type="ECO:0000259" key="17">
    <source>
        <dbReference type="Pfam" id="PF08450"/>
    </source>
</evidence>
<evidence type="ECO:0000256" key="13">
    <source>
        <dbReference type="ARBA" id="ARBA00032464"/>
    </source>
</evidence>
<evidence type="ECO:0000256" key="15">
    <source>
        <dbReference type="PIRSR" id="PIRSR605511-2"/>
    </source>
</evidence>
<keyword evidence="15" id="KW-0862">Zinc</keyword>
<gene>
    <name evidence="18" type="ORF">PV328_000097</name>
</gene>
<dbReference type="Gene3D" id="2.120.10.30">
    <property type="entry name" value="TolB, C-terminal domain"/>
    <property type="match status" value="1"/>
</dbReference>
<dbReference type="FunFam" id="2.120.10.30:FF:000027">
    <property type="entry name" value="Regucalcin homologue"/>
    <property type="match status" value="1"/>
</dbReference>
<evidence type="ECO:0000256" key="7">
    <source>
        <dbReference type="ARBA" id="ARBA00013227"/>
    </source>
</evidence>
<evidence type="ECO:0000256" key="14">
    <source>
        <dbReference type="PIRSR" id="PIRSR605511-1"/>
    </source>
</evidence>
<dbReference type="GO" id="GO:0005737">
    <property type="term" value="C:cytoplasm"/>
    <property type="evidence" value="ECO:0007669"/>
    <property type="project" value="UniProtKB-SubCell"/>
</dbReference>
<feature type="signal peptide" evidence="16">
    <location>
        <begin position="1"/>
        <end position="18"/>
    </location>
</feature>
<dbReference type="InterPro" id="IPR008367">
    <property type="entry name" value="Regucalcin"/>
</dbReference>
<comment type="cofactor">
    <cofactor evidence="4">
        <name>Mg(2+)</name>
        <dbReference type="ChEBI" id="CHEBI:18420"/>
    </cofactor>
</comment>
<dbReference type="EMBL" id="JAQQBS010000001">
    <property type="protein sequence ID" value="KAK0175906.1"/>
    <property type="molecule type" value="Genomic_DNA"/>
</dbReference>
<evidence type="ECO:0000256" key="5">
    <source>
        <dbReference type="ARBA" id="ARBA00004496"/>
    </source>
</evidence>
<keyword evidence="10 15" id="KW-0479">Metal-binding</keyword>
<dbReference type="Proteomes" id="UP001168990">
    <property type="component" value="Unassembled WGS sequence"/>
</dbReference>
<dbReference type="PANTHER" id="PTHR10907">
    <property type="entry name" value="REGUCALCIN"/>
    <property type="match status" value="1"/>
</dbReference>
<feature type="binding site" evidence="15">
    <location>
        <position position="37"/>
    </location>
    <ligand>
        <name>a divalent metal cation</name>
        <dbReference type="ChEBI" id="CHEBI:60240"/>
    </ligand>
</feature>
<reference evidence="18" key="1">
    <citation type="journal article" date="2023" name="bioRxiv">
        <title>Scaffold-level genome assemblies of two parasitoid biocontrol wasps reveal the parthenogenesis mechanism and an associated novel virus.</title>
        <authorList>
            <person name="Inwood S."/>
            <person name="Skelly J."/>
            <person name="Guhlin J."/>
            <person name="Harrop T."/>
            <person name="Goldson S."/>
            <person name="Dearden P."/>
        </authorList>
    </citation>
    <scope>NUCLEOTIDE SEQUENCE</scope>
    <source>
        <strain evidence="18">Irish</strain>
        <tissue evidence="18">Whole body</tissue>
    </source>
</reference>
<evidence type="ECO:0000256" key="8">
    <source>
        <dbReference type="ARBA" id="ARBA00016808"/>
    </source>
</evidence>
<evidence type="ECO:0000313" key="18">
    <source>
        <dbReference type="EMBL" id="KAK0175906.1"/>
    </source>
</evidence>
<evidence type="ECO:0000256" key="1">
    <source>
        <dbReference type="ARBA" id="ARBA00001589"/>
    </source>
</evidence>
<feature type="active site" description="Proton donor/acceptor" evidence="14">
    <location>
        <position position="232"/>
    </location>
</feature>
<keyword evidence="11" id="KW-0378">Hydrolase</keyword>
<dbReference type="InterPro" id="IPR005511">
    <property type="entry name" value="SMP-30"/>
</dbReference>
<protein>
    <recommendedName>
        <fullName evidence="8">Regucalcin</fullName>
        <ecNumber evidence="7">3.1.1.17</ecNumber>
    </recommendedName>
    <alternativeName>
        <fullName evidence="13">Gluconolactonase</fullName>
    </alternativeName>
</protein>
<accession>A0AA39FUR4</accession>
<comment type="cofactor">
    <cofactor evidence="3">
        <name>Mn(2+)</name>
        <dbReference type="ChEBI" id="CHEBI:29035"/>
    </cofactor>
</comment>
<dbReference type="PANTHER" id="PTHR10907:SF66">
    <property type="entry name" value="MIP34848P1-RELATED"/>
    <property type="match status" value="1"/>
</dbReference>
<feature type="binding site" evidence="15">
    <location>
        <position position="131"/>
    </location>
    <ligand>
        <name>substrate</name>
    </ligand>
</feature>
<dbReference type="SUPFAM" id="SSF63829">
    <property type="entry name" value="Calcium-dependent phosphotriesterase"/>
    <property type="match status" value="1"/>
</dbReference>